<reference evidence="1 2" key="1">
    <citation type="journal article" date="2013" name="PLoS Genet.">
        <title>Comparative genome structure, secondary metabolite, and effector coding capacity across Cochliobolus pathogens.</title>
        <authorList>
            <person name="Condon B.J."/>
            <person name="Leng Y."/>
            <person name="Wu D."/>
            <person name="Bushley K.E."/>
            <person name="Ohm R.A."/>
            <person name="Otillar R."/>
            <person name="Martin J."/>
            <person name="Schackwitz W."/>
            <person name="Grimwood J."/>
            <person name="MohdZainudin N."/>
            <person name="Xue C."/>
            <person name="Wang R."/>
            <person name="Manning V.A."/>
            <person name="Dhillon B."/>
            <person name="Tu Z.J."/>
            <person name="Steffenson B.J."/>
            <person name="Salamov A."/>
            <person name="Sun H."/>
            <person name="Lowry S."/>
            <person name="LaButti K."/>
            <person name="Han J."/>
            <person name="Copeland A."/>
            <person name="Lindquist E."/>
            <person name="Barry K."/>
            <person name="Schmutz J."/>
            <person name="Baker S.E."/>
            <person name="Ciuffetti L.M."/>
            <person name="Grigoriev I.V."/>
            <person name="Zhong S."/>
            <person name="Turgeon B.G."/>
        </authorList>
    </citation>
    <scope>NUCLEOTIDE SEQUENCE [LARGE SCALE GENOMIC DNA]</scope>
    <source>
        <strain evidence="1 2">FI3</strain>
    </source>
</reference>
<gene>
    <name evidence="1" type="ORF">COCVIDRAFT_90701</name>
</gene>
<accession>W7EWL0</accession>
<evidence type="ECO:0000313" key="2">
    <source>
        <dbReference type="Proteomes" id="UP000054337"/>
    </source>
</evidence>
<dbReference type="AlphaFoldDB" id="W7EWL0"/>
<name>W7EWL0_BIPV3</name>
<dbReference type="EMBL" id="KI968706">
    <property type="protein sequence ID" value="EUN30275.1"/>
    <property type="molecule type" value="Genomic_DNA"/>
</dbReference>
<evidence type="ECO:0000313" key="1">
    <source>
        <dbReference type="EMBL" id="EUN30275.1"/>
    </source>
</evidence>
<protein>
    <submittedName>
        <fullName evidence="1">Uncharacterized protein</fullName>
    </submittedName>
</protein>
<organism evidence="1 2">
    <name type="scientific">Bipolaris victoriae (strain FI3)</name>
    <name type="common">Victoria blight of oats agent</name>
    <name type="synonym">Cochliobolus victoriae</name>
    <dbReference type="NCBI Taxonomy" id="930091"/>
    <lineage>
        <taxon>Eukaryota</taxon>
        <taxon>Fungi</taxon>
        <taxon>Dikarya</taxon>
        <taxon>Ascomycota</taxon>
        <taxon>Pezizomycotina</taxon>
        <taxon>Dothideomycetes</taxon>
        <taxon>Pleosporomycetidae</taxon>
        <taxon>Pleosporales</taxon>
        <taxon>Pleosporineae</taxon>
        <taxon>Pleosporaceae</taxon>
        <taxon>Bipolaris</taxon>
    </lineage>
</organism>
<keyword evidence="2" id="KW-1185">Reference proteome</keyword>
<dbReference type="HOGENOM" id="CLU_3147104_0_0_1"/>
<dbReference type="Proteomes" id="UP000054337">
    <property type="component" value="Unassembled WGS sequence"/>
</dbReference>
<sequence length="56" mass="6127">MSDINASATLDTGRIEAEANTVFDVSSMVMGTVALCQPRYTGYSSRHMAVRVRLFV</sequence>
<dbReference type="GeneID" id="26259239"/>
<proteinExistence type="predicted"/>
<dbReference type="OrthoDB" id="3686375at2759"/>
<dbReference type="RefSeq" id="XP_014559900.1">
    <property type="nucleotide sequence ID" value="XM_014704414.1"/>
</dbReference>